<organism evidence="1 2">
    <name type="scientific">Panagrolaimus sp. PS1159</name>
    <dbReference type="NCBI Taxonomy" id="55785"/>
    <lineage>
        <taxon>Eukaryota</taxon>
        <taxon>Metazoa</taxon>
        <taxon>Ecdysozoa</taxon>
        <taxon>Nematoda</taxon>
        <taxon>Chromadorea</taxon>
        <taxon>Rhabditida</taxon>
        <taxon>Tylenchina</taxon>
        <taxon>Panagrolaimomorpha</taxon>
        <taxon>Panagrolaimoidea</taxon>
        <taxon>Panagrolaimidae</taxon>
        <taxon>Panagrolaimus</taxon>
    </lineage>
</organism>
<dbReference type="WBParaSite" id="PS1159_v2.g5496.t1">
    <property type="protein sequence ID" value="PS1159_v2.g5496.t1"/>
    <property type="gene ID" value="PS1159_v2.g5496"/>
</dbReference>
<name>A0AC35GIB3_9BILA</name>
<proteinExistence type="predicted"/>
<accession>A0AC35GIB3</accession>
<dbReference type="Proteomes" id="UP000887580">
    <property type="component" value="Unplaced"/>
</dbReference>
<evidence type="ECO:0000313" key="2">
    <source>
        <dbReference type="WBParaSite" id="PS1159_v2.g5496.t1"/>
    </source>
</evidence>
<sequence length="270" mass="30989">MDLMNCTNSKQQSQQQHICPETNCRRELQALLHEVNRQLWHTYKTDPEYLADADLYTITILCLFASVILVLMVRSIKPSESVDDQVTILLNSMRVRVEYEDNARQRQKLREAKRKAQRWLAEAKQRSCKKLSFSGSFRLRTKSDSDALQGSSSVINESPPENISMKSNPIQIISSPFASIKRKKSSSTSTAPYNQHQHPHQQQHHHSNISMTTSIPIQNLTTTTTKTNSKTFPRKPIIYQRAASYQFLPEIVVTSTHQNEDSISIKGYNR</sequence>
<reference evidence="2" key="1">
    <citation type="submission" date="2022-11" db="UniProtKB">
        <authorList>
            <consortium name="WormBaseParasite"/>
        </authorList>
    </citation>
    <scope>IDENTIFICATION</scope>
</reference>
<protein>
    <submittedName>
        <fullName evidence="2">Uncharacterized protein</fullName>
    </submittedName>
</protein>
<evidence type="ECO:0000313" key="1">
    <source>
        <dbReference type="Proteomes" id="UP000887580"/>
    </source>
</evidence>